<dbReference type="AlphaFoldDB" id="I3SJA1"/>
<proteinExistence type="evidence at transcript level"/>
<organism evidence="1">
    <name type="scientific">Lotus japonicus</name>
    <name type="common">Lotus corniculatus var. japonicus</name>
    <dbReference type="NCBI Taxonomy" id="34305"/>
    <lineage>
        <taxon>Eukaryota</taxon>
        <taxon>Viridiplantae</taxon>
        <taxon>Streptophyta</taxon>
        <taxon>Embryophyta</taxon>
        <taxon>Tracheophyta</taxon>
        <taxon>Spermatophyta</taxon>
        <taxon>Magnoliopsida</taxon>
        <taxon>eudicotyledons</taxon>
        <taxon>Gunneridae</taxon>
        <taxon>Pentapetalae</taxon>
        <taxon>rosids</taxon>
        <taxon>fabids</taxon>
        <taxon>Fabales</taxon>
        <taxon>Fabaceae</taxon>
        <taxon>Papilionoideae</taxon>
        <taxon>50 kb inversion clade</taxon>
        <taxon>NPAAA clade</taxon>
        <taxon>Hologalegina</taxon>
        <taxon>robinioid clade</taxon>
        <taxon>Loteae</taxon>
        <taxon>Lotus</taxon>
    </lineage>
</organism>
<sequence length="48" mass="5670">MAMRCCSWHVSIMYKCHCQHSFFNTLSTLIFQHSFTQFNSCVPTVRPI</sequence>
<protein>
    <submittedName>
        <fullName evidence="1">Uncharacterized protein</fullName>
    </submittedName>
</protein>
<accession>I3SJA1</accession>
<name>I3SJA1_LOTJA</name>
<reference evidence="1" key="1">
    <citation type="submission" date="2012-05" db="EMBL/GenBank/DDBJ databases">
        <authorList>
            <person name="Krishnakumar V."/>
            <person name="Cheung F."/>
            <person name="Xiao Y."/>
            <person name="Chan A."/>
            <person name="Moskal W.A."/>
            <person name="Town C.D."/>
        </authorList>
    </citation>
    <scope>NUCLEOTIDE SEQUENCE</scope>
</reference>
<evidence type="ECO:0000313" key="1">
    <source>
        <dbReference type="EMBL" id="AFK40343.1"/>
    </source>
</evidence>
<dbReference type="EMBL" id="BT140548">
    <property type="protein sequence ID" value="AFK40343.1"/>
    <property type="molecule type" value="mRNA"/>
</dbReference>